<sequence>MTKTFVIGDIHGGLRALHQVLERSQATKNDTLIFLGDYVDGWSESPQVINFIIELSKKQPCVFIRGNHDELLLNYLKTNDYNQEWFKHGGQSTIDAYEKVSHATRLEHIDFLENQLKDYYLDEQNRLFIHAGFTNVNGIAFEYFPKLFYWDRTLWETALSLNPMLTKENPYYPKRFTLYNEIYLGHTPTTRINETIPINKACVWNIDTGAAFHGPLTIFNVNSKEYWQSEPLPQLYPNEKGRN</sequence>
<gene>
    <name evidence="2" type="ORF">M0M57_05945</name>
</gene>
<dbReference type="InterPro" id="IPR029052">
    <property type="entry name" value="Metallo-depent_PP-like"/>
</dbReference>
<dbReference type="CDD" id="cd00144">
    <property type="entry name" value="MPP_PPP_family"/>
    <property type="match status" value="1"/>
</dbReference>
<dbReference type="Proteomes" id="UP000830583">
    <property type="component" value="Chromosome"/>
</dbReference>
<dbReference type="InterPro" id="IPR050126">
    <property type="entry name" value="Ap4A_hydrolase"/>
</dbReference>
<dbReference type="InterPro" id="IPR004843">
    <property type="entry name" value="Calcineurin-like_PHP"/>
</dbReference>
<feature type="domain" description="Calcineurin-like phosphoesterase" evidence="1">
    <location>
        <begin position="3"/>
        <end position="132"/>
    </location>
</feature>
<reference evidence="2" key="1">
    <citation type="submission" date="2022-04" db="EMBL/GenBank/DDBJ databases">
        <title>Consumption of N2O by Flavobacterium azooxidireducens sp. nov. isolated from Decomposing Leaf Litter of Phragmites australis (Cav.).</title>
        <authorList>
            <person name="Behrendt U."/>
            <person name="Spanner T."/>
            <person name="Augustin J."/>
            <person name="Horn M.A."/>
            <person name="Kolb S."/>
            <person name="Ulrich A."/>
        </authorList>
    </citation>
    <scope>NUCLEOTIDE SEQUENCE</scope>
    <source>
        <strain evidence="2">IGB 4-14</strain>
    </source>
</reference>
<dbReference type="EMBL" id="CP096205">
    <property type="protein sequence ID" value="UPQ80378.1"/>
    <property type="molecule type" value="Genomic_DNA"/>
</dbReference>
<evidence type="ECO:0000313" key="2">
    <source>
        <dbReference type="EMBL" id="UPQ80378.1"/>
    </source>
</evidence>
<dbReference type="Gene3D" id="3.60.21.10">
    <property type="match status" value="1"/>
</dbReference>
<dbReference type="Pfam" id="PF00149">
    <property type="entry name" value="Metallophos"/>
    <property type="match status" value="1"/>
</dbReference>
<organism evidence="2 3">
    <name type="scientific">Flavobacterium azooxidireducens</name>
    <dbReference type="NCBI Taxonomy" id="1871076"/>
    <lineage>
        <taxon>Bacteria</taxon>
        <taxon>Pseudomonadati</taxon>
        <taxon>Bacteroidota</taxon>
        <taxon>Flavobacteriia</taxon>
        <taxon>Flavobacteriales</taxon>
        <taxon>Flavobacteriaceae</taxon>
        <taxon>Flavobacterium</taxon>
    </lineage>
</organism>
<protein>
    <submittedName>
        <fullName evidence="2">Serine/threonine protein phosphatase</fullName>
    </submittedName>
</protein>
<accession>A0ABY4KL27</accession>
<dbReference type="RefSeq" id="WP_248436273.1">
    <property type="nucleotide sequence ID" value="NZ_CP096205.1"/>
</dbReference>
<name>A0ABY4KL27_9FLAO</name>
<evidence type="ECO:0000259" key="1">
    <source>
        <dbReference type="Pfam" id="PF00149"/>
    </source>
</evidence>
<keyword evidence="3" id="KW-1185">Reference proteome</keyword>
<evidence type="ECO:0000313" key="3">
    <source>
        <dbReference type="Proteomes" id="UP000830583"/>
    </source>
</evidence>
<dbReference type="PANTHER" id="PTHR42850:SF4">
    <property type="entry name" value="ZINC-DEPENDENT ENDOPOLYPHOSPHATASE"/>
    <property type="match status" value="1"/>
</dbReference>
<dbReference type="PANTHER" id="PTHR42850">
    <property type="entry name" value="METALLOPHOSPHOESTERASE"/>
    <property type="match status" value="1"/>
</dbReference>
<proteinExistence type="predicted"/>
<dbReference type="SUPFAM" id="SSF56300">
    <property type="entry name" value="Metallo-dependent phosphatases"/>
    <property type="match status" value="1"/>
</dbReference>